<dbReference type="SUPFAM" id="SSF54593">
    <property type="entry name" value="Glyoxalase/Bleomycin resistance protein/Dihydroxybiphenyl dioxygenase"/>
    <property type="match status" value="1"/>
</dbReference>
<dbReference type="EMBL" id="JAABOO010000002">
    <property type="protein sequence ID" value="NER14112.1"/>
    <property type="molecule type" value="Genomic_DNA"/>
</dbReference>
<comment type="caution">
    <text evidence="2">The sequence shown here is derived from an EMBL/GenBank/DDBJ whole genome shotgun (WGS) entry which is preliminary data.</text>
</comment>
<organism evidence="2 3">
    <name type="scientific">Leptobacterium flavescens</name>
    <dbReference type="NCBI Taxonomy" id="472055"/>
    <lineage>
        <taxon>Bacteria</taxon>
        <taxon>Pseudomonadati</taxon>
        <taxon>Bacteroidota</taxon>
        <taxon>Flavobacteriia</taxon>
        <taxon>Flavobacteriales</taxon>
        <taxon>Flavobacteriaceae</taxon>
        <taxon>Leptobacterium</taxon>
    </lineage>
</organism>
<dbReference type="CDD" id="cd06587">
    <property type="entry name" value="VOC"/>
    <property type="match status" value="1"/>
</dbReference>
<dbReference type="InterPro" id="IPR037523">
    <property type="entry name" value="VOC_core"/>
</dbReference>
<evidence type="ECO:0000313" key="2">
    <source>
        <dbReference type="EMBL" id="NER14112.1"/>
    </source>
</evidence>
<dbReference type="Pfam" id="PF00903">
    <property type="entry name" value="Glyoxalase"/>
    <property type="match status" value="1"/>
</dbReference>
<keyword evidence="3" id="KW-1185">Reference proteome</keyword>
<dbReference type="Proteomes" id="UP000468581">
    <property type="component" value="Unassembled WGS sequence"/>
</dbReference>
<gene>
    <name evidence="2" type="ORF">GWK08_11720</name>
</gene>
<protein>
    <submittedName>
        <fullName evidence="2">VOC family protein</fullName>
    </submittedName>
</protein>
<proteinExistence type="predicted"/>
<name>A0A6P0UNN6_9FLAO</name>
<accession>A0A6P0UNN6</accession>
<evidence type="ECO:0000259" key="1">
    <source>
        <dbReference type="PROSITE" id="PS51819"/>
    </source>
</evidence>
<sequence length="138" mass="15492">MGVVVSDMERSLDFYKNILGMKETGGFDINSDFGKRSGLSNGLPFQVKILKLEDSPQANQFKLVSFGKKRASIPEHIQDDTGVQYITIFVNSVTPFLNRIRENNIELLGETPIKLGDNRNFLLIRDPDGIFVELIGND</sequence>
<dbReference type="Gene3D" id="3.10.180.10">
    <property type="entry name" value="2,3-Dihydroxybiphenyl 1,2-Dioxygenase, domain 1"/>
    <property type="match status" value="1"/>
</dbReference>
<reference evidence="2 3" key="1">
    <citation type="submission" date="2020-01" db="EMBL/GenBank/DDBJ databases">
        <title>Leptobacterium flavescens.</title>
        <authorList>
            <person name="Wang G."/>
        </authorList>
    </citation>
    <scope>NUCLEOTIDE SEQUENCE [LARGE SCALE GENOMIC DNA]</scope>
    <source>
        <strain evidence="2 3">KCTC 22160</strain>
    </source>
</reference>
<dbReference type="InterPro" id="IPR004360">
    <property type="entry name" value="Glyas_Fos-R_dOase_dom"/>
</dbReference>
<dbReference type="PROSITE" id="PS51819">
    <property type="entry name" value="VOC"/>
    <property type="match status" value="1"/>
</dbReference>
<dbReference type="InterPro" id="IPR029068">
    <property type="entry name" value="Glyas_Bleomycin-R_OHBP_Dase"/>
</dbReference>
<dbReference type="AlphaFoldDB" id="A0A6P0UNN6"/>
<evidence type="ECO:0000313" key="3">
    <source>
        <dbReference type="Proteomes" id="UP000468581"/>
    </source>
</evidence>
<feature type="domain" description="VOC" evidence="1">
    <location>
        <begin position="1"/>
        <end position="137"/>
    </location>
</feature>